<gene>
    <name evidence="1" type="ORF">CDL15_Pgr011805</name>
    <name evidence="2" type="ORF">CRG98_035256</name>
</gene>
<evidence type="ECO:0000313" key="3">
    <source>
        <dbReference type="Proteomes" id="UP000197138"/>
    </source>
</evidence>
<dbReference type="Proteomes" id="UP000233551">
    <property type="component" value="Unassembled WGS sequence"/>
</dbReference>
<keyword evidence="4" id="KW-1185">Reference proteome</keyword>
<evidence type="ECO:0000313" key="4">
    <source>
        <dbReference type="Proteomes" id="UP000233551"/>
    </source>
</evidence>
<reference evidence="2 4" key="3">
    <citation type="submission" date="2017-11" db="EMBL/GenBank/DDBJ databases">
        <title>De-novo sequencing of pomegranate (Punica granatum L.) genome.</title>
        <authorList>
            <person name="Akparov Z."/>
            <person name="Amiraslanov A."/>
            <person name="Hajiyeva S."/>
            <person name="Abbasov M."/>
            <person name="Kaur K."/>
            <person name="Hamwieh A."/>
            <person name="Solovyev V."/>
            <person name="Salamov A."/>
            <person name="Braich B."/>
            <person name="Kosarev P."/>
            <person name="Mahmoud A."/>
            <person name="Hajiyev E."/>
            <person name="Babayeva S."/>
            <person name="Izzatullayeva V."/>
            <person name="Mammadov A."/>
            <person name="Mammadov A."/>
            <person name="Sharifova S."/>
            <person name="Ojaghi J."/>
            <person name="Eynullazada K."/>
            <person name="Bayramov B."/>
            <person name="Abdulazimova A."/>
            <person name="Shahmuradov I."/>
        </authorList>
    </citation>
    <scope>NUCLEOTIDE SEQUENCE [LARGE SCALE GENOMIC DNA]</scope>
    <source>
        <strain evidence="2">AG2017</strain>
        <strain evidence="4">cv. AG2017</strain>
        <tissue evidence="2">Leaf</tissue>
    </source>
</reference>
<organism evidence="1 3">
    <name type="scientific">Punica granatum</name>
    <name type="common">Pomegranate</name>
    <dbReference type="NCBI Taxonomy" id="22663"/>
    <lineage>
        <taxon>Eukaryota</taxon>
        <taxon>Viridiplantae</taxon>
        <taxon>Streptophyta</taxon>
        <taxon>Embryophyta</taxon>
        <taxon>Tracheophyta</taxon>
        <taxon>Spermatophyta</taxon>
        <taxon>Magnoliopsida</taxon>
        <taxon>eudicotyledons</taxon>
        <taxon>Gunneridae</taxon>
        <taxon>Pentapetalae</taxon>
        <taxon>rosids</taxon>
        <taxon>malvids</taxon>
        <taxon>Myrtales</taxon>
        <taxon>Lythraceae</taxon>
        <taxon>Punica</taxon>
    </lineage>
</organism>
<dbReference type="EMBL" id="PGOL01002915">
    <property type="protein sequence ID" value="PKI44345.1"/>
    <property type="molecule type" value="Genomic_DNA"/>
</dbReference>
<reference evidence="1" key="2">
    <citation type="submission" date="2017-06" db="EMBL/GenBank/DDBJ databases">
        <title>The pomegranate genome and the genomics of punicalagin biosynthesis.</title>
        <authorList>
            <person name="Xu C."/>
        </authorList>
    </citation>
    <scope>NUCLEOTIDE SEQUENCE [LARGE SCALE GENOMIC DNA]</scope>
    <source>
        <tissue evidence="1">Fresh leaf</tissue>
    </source>
</reference>
<reference evidence="3" key="1">
    <citation type="journal article" date="2017" name="Plant J.">
        <title>The pomegranate (Punica granatum L.) genome and the genomics of punicalagin biosynthesis.</title>
        <authorList>
            <person name="Qin G."/>
            <person name="Xu C."/>
            <person name="Ming R."/>
            <person name="Tang H."/>
            <person name="Guyot R."/>
            <person name="Kramer E.M."/>
            <person name="Hu Y."/>
            <person name="Yi X."/>
            <person name="Qi Y."/>
            <person name="Xu X."/>
            <person name="Gao Z."/>
            <person name="Pan H."/>
            <person name="Jian J."/>
            <person name="Tian Y."/>
            <person name="Yue Z."/>
            <person name="Xu Y."/>
        </authorList>
    </citation>
    <scope>NUCLEOTIDE SEQUENCE [LARGE SCALE GENOMIC DNA]</scope>
    <source>
        <strain evidence="3">cv. Dabenzi</strain>
    </source>
</reference>
<accession>A0A218XDV4</accession>
<comment type="caution">
    <text evidence="1">The sequence shown here is derived from an EMBL/GenBank/DDBJ whole genome shotgun (WGS) entry which is preliminary data.</text>
</comment>
<name>A0A218XDV4_PUNGR</name>
<sequence length="148" mass="16682">MITFPSSHGADTRRGFTDCLYNVLIGAVHIVWDDKLLREEVGYELLEGIGQYETWRTFSELGLDLRRDEGQIGNGVSPQILLCLLSLFAFHSRPFPLTKAFGSRTPRIPNHSPSLNFNLLMARRAQSYNTTTSSYFYSSSSSSIARAR</sequence>
<dbReference type="AlphaFoldDB" id="A0A218XDV4"/>
<dbReference type="EMBL" id="MTKT01001935">
    <property type="protein sequence ID" value="OWM83123.1"/>
    <property type="molecule type" value="Genomic_DNA"/>
</dbReference>
<evidence type="ECO:0000313" key="2">
    <source>
        <dbReference type="EMBL" id="PKI44345.1"/>
    </source>
</evidence>
<evidence type="ECO:0000313" key="1">
    <source>
        <dbReference type="EMBL" id="OWM83123.1"/>
    </source>
</evidence>
<proteinExistence type="predicted"/>
<dbReference type="Proteomes" id="UP000197138">
    <property type="component" value="Unassembled WGS sequence"/>
</dbReference>
<protein>
    <submittedName>
        <fullName evidence="1">Uncharacterized protein</fullName>
    </submittedName>
</protein>